<name>A0AAU8JNN6_9VIRU</name>
<reference evidence="1" key="2">
    <citation type="submission" date="2024-05" db="EMBL/GenBank/DDBJ databases">
        <authorList>
            <person name="Zell R."/>
            <person name="Groth M."/>
            <person name="Selinka L."/>
            <person name="Selinka H.-C."/>
        </authorList>
    </citation>
    <scope>NUCLEOTIDE SEQUENCE</scope>
    <source>
        <strain evidence="1">TC-ChiPV-2 MR233-17E/130</strain>
    </source>
</reference>
<proteinExistence type="predicted"/>
<accession>A0AAU8JNN6</accession>
<dbReference type="EMBL" id="PP872548">
    <property type="protein sequence ID" value="XCM67654.1"/>
    <property type="molecule type" value="Genomic_RNA"/>
</dbReference>
<evidence type="ECO:0000313" key="1">
    <source>
        <dbReference type="EMBL" id="XCM67654.1"/>
    </source>
</evidence>
<sequence length="384" mass="43462">MTTIISTPALIETPVTKQPNVTRPSIEVISDEKFSDNFVPTGISVVIPTNLAKVNSEALFGCNIDGFIPFLNPTTSASSLFKNFMPVQVTETGNNVAGLRVIYQYCDIPIQFKYLSFRYFTGNVKIAVRMISQTGQTGNFVITQLRSGSRVFYSAGDVYKGLRFANASVSSLDYAPSSFAIGDLSLNRNIAITPCRTNPLVYQDHARKIYDVYRYGNGADNYTNYSVMVNQHTEDWLLFEPIFNLSGGAASEIVMSFFFDFSDVSFFVPIYPIRPMYPRDYALQILLLTNTFKDQVGSEDYREWKWYPRDVGSLLPKEYPPERFGEYVVGGSFKMDSTVYSNKFISHIKALKANLDYLLYPFFRHFSRLWKPHPAQVPSTTPSS</sequence>
<protein>
    <submittedName>
        <fullName evidence="1">Structural protein 3</fullName>
    </submittedName>
</protein>
<organism evidence="1">
    <name type="scientific">Chipolycivirus sp</name>
    <dbReference type="NCBI Taxonomy" id="2809300"/>
    <lineage>
        <taxon>Viruses</taxon>
        <taxon>Riboviria</taxon>
        <taxon>Orthornavirae</taxon>
        <taxon>Pisuviricota</taxon>
        <taxon>Pisoniviricetes</taxon>
        <taxon>Picornavirales</taxon>
        <taxon>Polycipiviridae</taxon>
        <taxon>Chipolycivirus</taxon>
    </lineage>
</organism>
<reference evidence="1" key="1">
    <citation type="journal article" date="2024" name="Viruses">
        <title>Diversity of Picorna-Like Viruses in the Teltow Canal, Berlin, Germany.</title>
        <authorList>
            <person name="Zell R."/>
            <person name="Groth M."/>
            <person name="Selinka L."/>
            <person name="Selinka H.-C."/>
        </authorList>
    </citation>
    <scope>NUCLEOTIDE SEQUENCE</scope>
    <source>
        <strain evidence="1">TC-ChiPV-2 MR233-17E/130</strain>
    </source>
</reference>